<dbReference type="Proteomes" id="UP000622552">
    <property type="component" value="Unassembled WGS sequence"/>
</dbReference>
<keyword evidence="1" id="KW-0732">Signal</keyword>
<evidence type="ECO:0000256" key="1">
    <source>
        <dbReference type="SAM" id="SignalP"/>
    </source>
</evidence>
<dbReference type="RefSeq" id="WP_197004230.1">
    <property type="nucleotide sequence ID" value="NZ_BONS01000020.1"/>
</dbReference>
<dbReference type="AlphaFoldDB" id="A0A8J7KQF5"/>
<comment type="caution">
    <text evidence="2">The sequence shown here is derived from an EMBL/GenBank/DDBJ whole genome shotgun (WGS) entry which is preliminary data.</text>
</comment>
<accession>A0A8J7KQF5</accession>
<proteinExistence type="predicted"/>
<keyword evidence="3" id="KW-1185">Reference proteome</keyword>
<sequence>MKRILTIAAVSAAAILGTAAPALAHEPPGDYTYYSSYATRAECWAAEEQGRLAGDFTTGQCLYPRFGGPGSWVDLWVYAP</sequence>
<evidence type="ECO:0000313" key="3">
    <source>
        <dbReference type="Proteomes" id="UP000622552"/>
    </source>
</evidence>
<dbReference type="EMBL" id="JADOUF010000001">
    <property type="protein sequence ID" value="MBG6137352.1"/>
    <property type="molecule type" value="Genomic_DNA"/>
</dbReference>
<gene>
    <name evidence="2" type="ORF">IW245_003546</name>
</gene>
<evidence type="ECO:0008006" key="4">
    <source>
        <dbReference type="Google" id="ProtNLM"/>
    </source>
</evidence>
<evidence type="ECO:0000313" key="2">
    <source>
        <dbReference type="EMBL" id="MBG6137352.1"/>
    </source>
</evidence>
<name>A0A8J7KQF5_9ACTN</name>
<feature type="chain" id="PRO_5035202140" description="Secreted protein" evidence="1">
    <location>
        <begin position="25"/>
        <end position="80"/>
    </location>
</feature>
<organism evidence="2 3">
    <name type="scientific">Longispora fulva</name>
    <dbReference type="NCBI Taxonomy" id="619741"/>
    <lineage>
        <taxon>Bacteria</taxon>
        <taxon>Bacillati</taxon>
        <taxon>Actinomycetota</taxon>
        <taxon>Actinomycetes</taxon>
        <taxon>Micromonosporales</taxon>
        <taxon>Micromonosporaceae</taxon>
        <taxon>Longispora</taxon>
    </lineage>
</organism>
<protein>
    <recommendedName>
        <fullName evidence="4">Secreted protein</fullName>
    </recommendedName>
</protein>
<reference evidence="2" key="1">
    <citation type="submission" date="2020-11" db="EMBL/GenBank/DDBJ databases">
        <title>Sequencing the genomes of 1000 actinobacteria strains.</title>
        <authorList>
            <person name="Klenk H.-P."/>
        </authorList>
    </citation>
    <scope>NUCLEOTIDE SEQUENCE</scope>
    <source>
        <strain evidence="2">DSM 45356</strain>
    </source>
</reference>
<feature type="signal peptide" evidence="1">
    <location>
        <begin position="1"/>
        <end position="24"/>
    </location>
</feature>